<evidence type="ECO:0000313" key="2">
    <source>
        <dbReference type="EMBL" id="KRL12764.1"/>
    </source>
</evidence>
<keyword evidence="3" id="KW-1185">Reference proteome</keyword>
<feature type="transmembrane region" description="Helical" evidence="1">
    <location>
        <begin position="87"/>
        <end position="110"/>
    </location>
</feature>
<dbReference type="STRING" id="1423792.FD09_GL002750"/>
<organism evidence="2 3">
    <name type="scientific">Schleiferilactobacillus perolens DSM 12744</name>
    <dbReference type="NCBI Taxonomy" id="1423792"/>
    <lineage>
        <taxon>Bacteria</taxon>
        <taxon>Bacillati</taxon>
        <taxon>Bacillota</taxon>
        <taxon>Bacilli</taxon>
        <taxon>Lactobacillales</taxon>
        <taxon>Lactobacillaceae</taxon>
        <taxon>Schleiferilactobacillus</taxon>
    </lineage>
</organism>
<evidence type="ECO:0000256" key="1">
    <source>
        <dbReference type="SAM" id="Phobius"/>
    </source>
</evidence>
<gene>
    <name evidence="2" type="ORF">FD09_GL002750</name>
</gene>
<feature type="transmembrane region" description="Helical" evidence="1">
    <location>
        <begin position="155"/>
        <end position="175"/>
    </location>
</feature>
<reference evidence="2 3" key="1">
    <citation type="journal article" date="2015" name="Genome Announc.">
        <title>Expanding the biotechnology potential of lactobacilli through comparative genomics of 213 strains and associated genera.</title>
        <authorList>
            <person name="Sun Z."/>
            <person name="Harris H.M."/>
            <person name="McCann A."/>
            <person name="Guo C."/>
            <person name="Argimon S."/>
            <person name="Zhang W."/>
            <person name="Yang X."/>
            <person name="Jeffery I.B."/>
            <person name="Cooney J.C."/>
            <person name="Kagawa T.F."/>
            <person name="Liu W."/>
            <person name="Song Y."/>
            <person name="Salvetti E."/>
            <person name="Wrobel A."/>
            <person name="Rasinkangas P."/>
            <person name="Parkhill J."/>
            <person name="Rea M.C."/>
            <person name="O'Sullivan O."/>
            <person name="Ritari J."/>
            <person name="Douillard F.P."/>
            <person name="Paul Ross R."/>
            <person name="Yang R."/>
            <person name="Briner A.E."/>
            <person name="Felis G.E."/>
            <person name="de Vos W.M."/>
            <person name="Barrangou R."/>
            <person name="Klaenhammer T.R."/>
            <person name="Caufield P.W."/>
            <person name="Cui Y."/>
            <person name="Zhang H."/>
            <person name="O'Toole P.W."/>
        </authorList>
    </citation>
    <scope>NUCLEOTIDE SEQUENCE [LARGE SCALE GENOMIC DNA]</scope>
    <source>
        <strain evidence="2 3">DSM 12744</strain>
    </source>
</reference>
<sequence>MRRWRLAGFILTTSAFLASTALRIRSADSADYLLLFIRGTLTPFSLCYLWLPAIWLTLLVWHPKVLQITVYHLNSTRQFIRLLWRQTLRFTIVLMVAQLPAIVLACWYSWQRGQALILQNNVFALAVWLLVLCWNTLFSFLLLGIRNTTRGPSPILLWGIVLSAVNLFFFSSMTWQLGPAELSALINSPVVNLQVLLSNLAETLIFGGLCWWGVRYRLTKMDYLG</sequence>
<dbReference type="AlphaFoldDB" id="A0A0R1MY20"/>
<dbReference type="EMBL" id="AZEC01000006">
    <property type="protein sequence ID" value="KRL12764.1"/>
    <property type="molecule type" value="Genomic_DNA"/>
</dbReference>
<feature type="transmembrane region" description="Helical" evidence="1">
    <location>
        <begin position="122"/>
        <end position="143"/>
    </location>
</feature>
<dbReference type="PATRIC" id="fig|1423792.3.peg.2810"/>
<keyword evidence="1" id="KW-0812">Transmembrane</keyword>
<keyword evidence="1" id="KW-1133">Transmembrane helix</keyword>
<comment type="caution">
    <text evidence="2">The sequence shown here is derived from an EMBL/GenBank/DDBJ whole genome shotgun (WGS) entry which is preliminary data.</text>
</comment>
<proteinExistence type="predicted"/>
<protein>
    <submittedName>
        <fullName evidence="2">Uncharacterized protein</fullName>
    </submittedName>
</protein>
<name>A0A0R1MY20_9LACO</name>
<accession>A0A0R1MY20</accession>
<feature type="transmembrane region" description="Helical" evidence="1">
    <location>
        <begin position="33"/>
        <end position="61"/>
    </location>
</feature>
<feature type="transmembrane region" description="Helical" evidence="1">
    <location>
        <begin position="195"/>
        <end position="214"/>
    </location>
</feature>
<keyword evidence="1" id="KW-0472">Membrane</keyword>
<evidence type="ECO:0000313" key="3">
    <source>
        <dbReference type="Proteomes" id="UP000051330"/>
    </source>
</evidence>
<dbReference type="Proteomes" id="UP000051330">
    <property type="component" value="Unassembled WGS sequence"/>
</dbReference>